<dbReference type="EMBL" id="JARKIE010000080">
    <property type="protein sequence ID" value="KAJ7688283.1"/>
    <property type="molecule type" value="Genomic_DNA"/>
</dbReference>
<comment type="caution">
    <text evidence="2">The sequence shown here is derived from an EMBL/GenBank/DDBJ whole genome shotgun (WGS) entry which is preliminary data.</text>
</comment>
<evidence type="ECO:0000256" key="1">
    <source>
        <dbReference type="SAM" id="MobiDB-lite"/>
    </source>
</evidence>
<reference evidence="2" key="1">
    <citation type="submission" date="2023-03" db="EMBL/GenBank/DDBJ databases">
        <title>Massive genome expansion in bonnet fungi (Mycena s.s.) driven by repeated elements and novel gene families across ecological guilds.</title>
        <authorList>
            <consortium name="Lawrence Berkeley National Laboratory"/>
            <person name="Harder C.B."/>
            <person name="Miyauchi S."/>
            <person name="Viragh M."/>
            <person name="Kuo A."/>
            <person name="Thoen E."/>
            <person name="Andreopoulos B."/>
            <person name="Lu D."/>
            <person name="Skrede I."/>
            <person name="Drula E."/>
            <person name="Henrissat B."/>
            <person name="Morin E."/>
            <person name="Kohler A."/>
            <person name="Barry K."/>
            <person name="LaButti K."/>
            <person name="Morin E."/>
            <person name="Salamov A."/>
            <person name="Lipzen A."/>
            <person name="Mereny Z."/>
            <person name="Hegedus B."/>
            <person name="Baldrian P."/>
            <person name="Stursova M."/>
            <person name="Weitz H."/>
            <person name="Taylor A."/>
            <person name="Grigoriev I.V."/>
            <person name="Nagy L.G."/>
            <person name="Martin F."/>
            <person name="Kauserud H."/>
        </authorList>
    </citation>
    <scope>NUCLEOTIDE SEQUENCE</scope>
    <source>
        <strain evidence="2">CBHHK067</strain>
    </source>
</reference>
<feature type="region of interest" description="Disordered" evidence="1">
    <location>
        <begin position="155"/>
        <end position="185"/>
    </location>
</feature>
<sequence length="1062" mass="116713">MAMPTCPNPDPCLFVESATVALTYFYRDAHVGSFAPDGVTFIPPQSAPTDPALLAAFLGNAALPQSVQLVPPHHTRETIPDPTTCSPLWLLRDTHPVSPTLRQENALRSAAAYHERNRESIRAAHCERRTRSGARIYLQEQGQDSEAFDQALEKKSRRTNLAKTQCSRSRSYKHTQSPSHADKETTRVRTFSHEYNLSCCSVAVRPCKILEARRVSTQPSGNAIITKFFSLSTTTMPVVNPTSTRTLESSSTIDRAPGNQELASRASPQEAFLDDGPQTGPVSPDTSEQIYTCLKRMAADTMHEDTMAARRCEVLTDLLENARPTTPDEDLEYGADLAVFGELEMRHREWQRQLSNERQELLDHLQTLATRLPTSIAPIVLRGLSVTALATSHSCHTRPFDDSESSDGDVPPLLEPSHSDDEKKSDQPPPFQDMSESVIVISDDEDDLDLPLPSLEASGGPCSTLPPYALDEVERNKRKRLTLEAACNDFAEARGDEIEWLAALHSVKPMLVCKMLCHTTKIKTTCVMASRNAIVHDRSVKAHDEPGGDNGCVLSDLQEQLANDVEAGDTVVDAESLGPEEVAHLFNQLAEYRVQKCCGIRATNKSAAMDGQQTASGIGELVIHTLCALLDLYERTGIRGFAVLPHGNPDDAALPHTVDSDDCMNTFFKKAYNLSNLDLLRNFELHSCVMDDSADGCGYRQQKKNDLTSVRREIVRVQLEGLRELLHSPWLGFNADARYREHIKEQKGSNVLQKLRARDLRAQGCEIVNWPAGVAMERPSKMSADIACDICDRFKDGRIYWHKMSKAEHTRLQEDRTASGSRKKLRNTWSDKGKVRKDKSTGKGVAKIAGKGRAVAERDESDGDSDKTSDEESEKGEEWEDTPPNMTTTGASVAPPSSFVPASIAPASFAFAVPSSSFAPTSSAFAAVVLLTLHLTDSNGDVLHAASPACMPTFNPNFNFNFDDIDFDLLGHTSMGGSMSVFMVATNTTAAASTTTLKKRKSAQQGGGIKKKVKNTTGASDAPRRCRCCLERAHPQEVNREFGYITKAVVYGKEAQGLFINY</sequence>
<protein>
    <submittedName>
        <fullName evidence="2">Uncharacterized protein</fullName>
    </submittedName>
</protein>
<name>A0AAD7DCV1_MYCRO</name>
<evidence type="ECO:0000313" key="2">
    <source>
        <dbReference type="EMBL" id="KAJ7688283.1"/>
    </source>
</evidence>
<feature type="region of interest" description="Disordered" evidence="1">
    <location>
        <begin position="243"/>
        <end position="286"/>
    </location>
</feature>
<dbReference type="Proteomes" id="UP001221757">
    <property type="component" value="Unassembled WGS sequence"/>
</dbReference>
<feature type="compositionally biased region" description="Acidic residues" evidence="1">
    <location>
        <begin position="871"/>
        <end position="881"/>
    </location>
</feature>
<evidence type="ECO:0000313" key="3">
    <source>
        <dbReference type="Proteomes" id="UP001221757"/>
    </source>
</evidence>
<proteinExistence type="predicted"/>
<organism evidence="2 3">
    <name type="scientific">Mycena rosella</name>
    <name type="common">Pink bonnet</name>
    <name type="synonym">Agaricus rosellus</name>
    <dbReference type="NCBI Taxonomy" id="1033263"/>
    <lineage>
        <taxon>Eukaryota</taxon>
        <taxon>Fungi</taxon>
        <taxon>Dikarya</taxon>
        <taxon>Basidiomycota</taxon>
        <taxon>Agaricomycotina</taxon>
        <taxon>Agaricomycetes</taxon>
        <taxon>Agaricomycetidae</taxon>
        <taxon>Agaricales</taxon>
        <taxon>Marasmiineae</taxon>
        <taxon>Mycenaceae</taxon>
        <taxon>Mycena</taxon>
    </lineage>
</organism>
<gene>
    <name evidence="2" type="ORF">B0H17DRAFT_1135738</name>
</gene>
<feature type="compositionally biased region" description="Polar residues" evidence="1">
    <location>
        <begin position="243"/>
        <end position="253"/>
    </location>
</feature>
<feature type="region of interest" description="Disordered" evidence="1">
    <location>
        <begin position="999"/>
        <end position="1020"/>
    </location>
</feature>
<feature type="compositionally biased region" description="Basic and acidic residues" evidence="1">
    <location>
        <begin position="417"/>
        <end position="426"/>
    </location>
</feature>
<dbReference type="AlphaFoldDB" id="A0AAD7DCV1"/>
<feature type="compositionally biased region" description="Basic and acidic residues" evidence="1">
    <location>
        <begin position="808"/>
        <end position="817"/>
    </location>
</feature>
<feature type="compositionally biased region" description="Polar residues" evidence="1">
    <location>
        <begin position="161"/>
        <end position="179"/>
    </location>
</feature>
<feature type="region of interest" description="Disordered" evidence="1">
    <location>
        <begin position="395"/>
        <end position="433"/>
    </location>
</feature>
<feature type="compositionally biased region" description="Basic and acidic residues" evidence="1">
    <location>
        <begin position="854"/>
        <end position="870"/>
    </location>
</feature>
<feature type="region of interest" description="Disordered" evidence="1">
    <location>
        <begin position="808"/>
        <end position="894"/>
    </location>
</feature>
<keyword evidence="3" id="KW-1185">Reference proteome</keyword>
<accession>A0AAD7DCV1</accession>
<feature type="compositionally biased region" description="Basic and acidic residues" evidence="1">
    <location>
        <begin position="829"/>
        <end position="841"/>
    </location>
</feature>